<evidence type="ECO:0000256" key="4">
    <source>
        <dbReference type="ARBA" id="ARBA00022840"/>
    </source>
</evidence>
<dbReference type="GO" id="GO:0005829">
    <property type="term" value="C:cytosol"/>
    <property type="evidence" value="ECO:0007669"/>
    <property type="project" value="TreeGrafter"/>
</dbReference>
<keyword evidence="1 5" id="KW-0547">Nucleotide-binding</keyword>
<evidence type="ECO:0000256" key="1">
    <source>
        <dbReference type="ARBA" id="ARBA00022741"/>
    </source>
</evidence>
<keyword evidence="3 5" id="KW-0347">Helicase</keyword>
<dbReference type="Gene3D" id="3.40.50.300">
    <property type="entry name" value="P-loop containing nucleotide triphosphate hydrolases"/>
    <property type="match status" value="3"/>
</dbReference>
<gene>
    <name evidence="7" type="ORF">DQ392_21930</name>
</gene>
<dbReference type="Pfam" id="PF13538">
    <property type="entry name" value="UvrD_C_2"/>
    <property type="match status" value="1"/>
</dbReference>
<dbReference type="SUPFAM" id="SSF52540">
    <property type="entry name" value="P-loop containing nucleoside triphosphate hydrolases"/>
    <property type="match status" value="1"/>
</dbReference>
<dbReference type="GO" id="GO:0000725">
    <property type="term" value="P:recombinational repair"/>
    <property type="evidence" value="ECO:0007669"/>
    <property type="project" value="TreeGrafter"/>
</dbReference>
<proteinExistence type="predicted"/>
<dbReference type="AlphaFoldDB" id="A0A367ECI1"/>
<dbReference type="RefSeq" id="WP_114017408.1">
    <property type="nucleotide sequence ID" value="NZ_QOIM01000040.1"/>
</dbReference>
<comment type="caution">
    <text evidence="7">The sequence shown here is derived from an EMBL/GenBank/DDBJ whole genome shotgun (WGS) entry which is preliminary data.</text>
</comment>
<evidence type="ECO:0000256" key="3">
    <source>
        <dbReference type="ARBA" id="ARBA00022806"/>
    </source>
</evidence>
<name>A0A367ECI1_9ACTN</name>
<keyword evidence="2 5" id="KW-0378">Hydrolase</keyword>
<dbReference type="InterPro" id="IPR027417">
    <property type="entry name" value="P-loop_NTPase"/>
</dbReference>
<evidence type="ECO:0000313" key="8">
    <source>
        <dbReference type="Proteomes" id="UP000253507"/>
    </source>
</evidence>
<evidence type="ECO:0000256" key="2">
    <source>
        <dbReference type="ARBA" id="ARBA00022801"/>
    </source>
</evidence>
<evidence type="ECO:0000259" key="6">
    <source>
        <dbReference type="PROSITE" id="PS51198"/>
    </source>
</evidence>
<sequence length="776" mass="85313">MGNGPVENAGTGNDAVRTYRERELKAEQEYVSTLYDRLDTLRGQADEQLREVHLRGGDGGTYQSRVERESLEEHYTRRLSQLSAAEQGLCFGRLDMKDGETLHVGRISMADEDYEPLLVDWRAPAAEGFYRATPATPRGVRRRRQIRTKDRTVIGVDDDVFELEELSDAERGSLNGESALFAALTASRTGRMHDIVSTIQGEQDRIIRSGLSGILVVQGGPGTGKTVVALHRAAYLLYTHRDRLAKRGVLVIGPNPTFMRYIDQVLPSLGENDVLLSSVGQLFPGIEAAGQETPEAVAVKGDPRMADVLANAVRNLQRLPDEPITLTVNRNTVHQQEIRLTRALCGRARDAARETRQPHNHARRIFIKEIIDGLTKRLASQLGQTLRPEDTEDLSAELLADADVQAAVKRLWPEVSPQRLLTALYADPKLLADASPELTEAERAALLRPRPDEDTPENLRWTPADVPLLDEAAEQLGHVKSAEERRAEQVAAHERQEAVAYAKEALGEMGIKMVSSEQLVAQYEGGTRFTSTADRARADRTWAFGHVIIDEAQELSPMAWRVLMRRCPSRSMTVVGDIAQTGSMSGARSWSQVLDPYARDRWRQEHLSMNYRTPSEIMEVASDVLREIDENLVAPTAVRSSGVPPWSLSVESAALTDVVVRTVREELAGLGDGRLAVITPPSCLDELSAPLQALGSVTFADDPEALDTPAVVLTVEQAKGLEFDAVLVVEPQEILSVSPNGAKDLYVALTRATKRLGIVHTGELPDALARAKPLSG</sequence>
<organism evidence="7 8">
    <name type="scientific">Streptomyces reniochalinae</name>
    <dbReference type="NCBI Taxonomy" id="2250578"/>
    <lineage>
        <taxon>Bacteria</taxon>
        <taxon>Bacillati</taxon>
        <taxon>Actinomycetota</taxon>
        <taxon>Actinomycetes</taxon>
        <taxon>Kitasatosporales</taxon>
        <taxon>Streptomycetaceae</taxon>
        <taxon>Streptomyces</taxon>
    </lineage>
</organism>
<keyword evidence="4 5" id="KW-0067">ATP-binding</keyword>
<dbReference type="GO" id="GO:0003677">
    <property type="term" value="F:DNA binding"/>
    <property type="evidence" value="ECO:0007669"/>
    <property type="project" value="InterPro"/>
</dbReference>
<accession>A0A367ECI1</accession>
<dbReference type="InterPro" id="IPR000212">
    <property type="entry name" value="DNA_helicase_UvrD/REP"/>
</dbReference>
<dbReference type="PANTHER" id="PTHR11070">
    <property type="entry name" value="UVRD / RECB / PCRA DNA HELICASE FAMILY MEMBER"/>
    <property type="match status" value="1"/>
</dbReference>
<dbReference type="GO" id="GO:0016787">
    <property type="term" value="F:hydrolase activity"/>
    <property type="evidence" value="ECO:0007669"/>
    <property type="project" value="UniProtKB-UniRule"/>
</dbReference>
<dbReference type="PROSITE" id="PS51198">
    <property type="entry name" value="UVRD_HELICASE_ATP_BIND"/>
    <property type="match status" value="1"/>
</dbReference>
<dbReference type="EMBL" id="QOIM01000040">
    <property type="protein sequence ID" value="RCG15741.1"/>
    <property type="molecule type" value="Genomic_DNA"/>
</dbReference>
<feature type="binding site" evidence="5">
    <location>
        <begin position="219"/>
        <end position="226"/>
    </location>
    <ligand>
        <name>ATP</name>
        <dbReference type="ChEBI" id="CHEBI:30616"/>
    </ligand>
</feature>
<dbReference type="InterPro" id="IPR014016">
    <property type="entry name" value="UvrD-like_ATP-bd"/>
</dbReference>
<keyword evidence="8" id="KW-1185">Reference proteome</keyword>
<dbReference type="OrthoDB" id="9787585at2"/>
<dbReference type="GO" id="GO:0043138">
    <property type="term" value="F:3'-5' DNA helicase activity"/>
    <property type="evidence" value="ECO:0007669"/>
    <property type="project" value="TreeGrafter"/>
</dbReference>
<dbReference type="PANTHER" id="PTHR11070:SF45">
    <property type="entry name" value="DNA 3'-5' HELICASE"/>
    <property type="match status" value="1"/>
</dbReference>
<reference evidence="7 8" key="1">
    <citation type="submission" date="2018-06" db="EMBL/GenBank/DDBJ databases">
        <title>Streptomyces reniochalinae sp. nov. and Streptomyces diacarnus sp. nov. from marine sponges.</title>
        <authorList>
            <person name="Li L."/>
        </authorList>
    </citation>
    <scope>NUCLEOTIDE SEQUENCE [LARGE SCALE GENOMIC DNA]</scope>
    <source>
        <strain evidence="7 8">LHW50302</strain>
    </source>
</reference>
<feature type="domain" description="UvrD-like helicase ATP-binding" evidence="6">
    <location>
        <begin position="198"/>
        <end position="614"/>
    </location>
</feature>
<evidence type="ECO:0000313" key="7">
    <source>
        <dbReference type="EMBL" id="RCG15741.1"/>
    </source>
</evidence>
<dbReference type="InterPro" id="IPR027785">
    <property type="entry name" value="UvrD-like_helicase_C"/>
</dbReference>
<evidence type="ECO:0000256" key="5">
    <source>
        <dbReference type="PROSITE-ProRule" id="PRU00560"/>
    </source>
</evidence>
<protein>
    <submittedName>
        <fullName evidence="7">DUF2075 domain-containing protein</fullName>
    </submittedName>
</protein>
<dbReference type="Proteomes" id="UP000253507">
    <property type="component" value="Unassembled WGS sequence"/>
</dbReference>
<dbReference type="GO" id="GO:0005524">
    <property type="term" value="F:ATP binding"/>
    <property type="evidence" value="ECO:0007669"/>
    <property type="project" value="UniProtKB-UniRule"/>
</dbReference>